<dbReference type="EMBL" id="CP104067">
    <property type="protein sequence ID" value="WAH41606.1"/>
    <property type="molecule type" value="Genomic_DNA"/>
</dbReference>
<feature type="transmembrane region" description="Helical" evidence="1">
    <location>
        <begin position="250"/>
        <end position="270"/>
    </location>
</feature>
<evidence type="ECO:0000256" key="1">
    <source>
        <dbReference type="SAM" id="Phobius"/>
    </source>
</evidence>
<proteinExistence type="predicted"/>
<dbReference type="RefSeq" id="WP_268005514.1">
    <property type="nucleotide sequence ID" value="NZ_CP104067.1"/>
</dbReference>
<keyword evidence="3" id="KW-1185">Reference proteome</keyword>
<feature type="transmembrane region" description="Helical" evidence="1">
    <location>
        <begin position="212"/>
        <end position="230"/>
    </location>
</feature>
<protein>
    <submittedName>
        <fullName evidence="2">PDZ domain-containing protein</fullName>
    </submittedName>
</protein>
<gene>
    <name evidence="2" type="ORF">NZD89_25775</name>
</gene>
<evidence type="ECO:0000313" key="3">
    <source>
        <dbReference type="Proteomes" id="UP001164761"/>
    </source>
</evidence>
<evidence type="ECO:0000313" key="2">
    <source>
        <dbReference type="EMBL" id="WAH41606.1"/>
    </source>
</evidence>
<reference evidence="2" key="1">
    <citation type="submission" date="2022-08" db="EMBL/GenBank/DDBJ databases">
        <title>Alicyclobacillus fastidiosus DSM 17978, complete genome.</title>
        <authorList>
            <person name="Wang Q."/>
            <person name="Cai R."/>
            <person name="Wang Z."/>
        </authorList>
    </citation>
    <scope>NUCLEOTIDE SEQUENCE</scope>
    <source>
        <strain evidence="2">DSM 17978</strain>
    </source>
</reference>
<feature type="transmembrane region" description="Helical" evidence="1">
    <location>
        <begin position="282"/>
        <end position="300"/>
    </location>
</feature>
<feature type="transmembrane region" description="Helical" evidence="1">
    <location>
        <begin position="306"/>
        <end position="323"/>
    </location>
</feature>
<keyword evidence="1" id="KW-1133">Transmembrane helix</keyword>
<name>A0ABY6ZHK8_9BACL</name>
<dbReference type="SUPFAM" id="SSF50156">
    <property type="entry name" value="PDZ domain-like"/>
    <property type="match status" value="1"/>
</dbReference>
<dbReference type="Gene3D" id="2.30.42.10">
    <property type="match status" value="1"/>
</dbReference>
<feature type="transmembrane region" description="Helical" evidence="1">
    <location>
        <begin position="111"/>
        <end position="127"/>
    </location>
</feature>
<accession>A0ABY6ZHK8</accession>
<keyword evidence="1" id="KW-0472">Membrane</keyword>
<feature type="transmembrane region" description="Helical" evidence="1">
    <location>
        <begin position="34"/>
        <end position="63"/>
    </location>
</feature>
<sequence length="445" mass="49800">MAQARLLALRPTAVHTVKKKGTHGMHHWTVSGGWGAIILVAIIAFLCNPLHYVATALVLWDLIRNIKNERIWFGIRVTRIIQPVILRYIKASAVGLAGSVVLVLLGAVVSWQTVLFVAVLSIALGLIRSRFLSTPTAISIALSCSLVSKYINISEGVWYARIISFLQTFEMRSWLLIALVACLSELFLQWWNERDAVFPALVTSKRGRRIGALKIQLGFSVPLVVWMTPVQGVSITFHGGLKPWLVAVDHPVALCVVPAVFGMHALFTALRPERVMRQFRRWNLLQAAILATGFAVAHWFRADAGYVAAPIFVVLMEIVRSVWRRVDESSEPAYAPASRGVMVLYTIQGSLSHKLGILPGEVITHVNQRPVHTEYDLHFAFEQNPAYAKFQVLDARGEVRLIGNPVYEGERHQLGLLVVVPDEQPALRMTRPFGFLETLYLRRQK</sequence>
<keyword evidence="1" id="KW-0812">Transmembrane</keyword>
<organism evidence="2 3">
    <name type="scientific">Alicyclobacillus fastidiosus</name>
    <dbReference type="NCBI Taxonomy" id="392011"/>
    <lineage>
        <taxon>Bacteria</taxon>
        <taxon>Bacillati</taxon>
        <taxon>Bacillota</taxon>
        <taxon>Bacilli</taxon>
        <taxon>Bacillales</taxon>
        <taxon>Alicyclobacillaceae</taxon>
        <taxon>Alicyclobacillus</taxon>
    </lineage>
</organism>
<dbReference type="Proteomes" id="UP001164761">
    <property type="component" value="Chromosome"/>
</dbReference>
<dbReference type="InterPro" id="IPR036034">
    <property type="entry name" value="PDZ_sf"/>
</dbReference>